<accession>S9UXN7</accession>
<sequence length="90" mass="10676">MERKGVLKSILSLLHFVCTLFSVKDRLRAHRYLLGPNLKENQYVEHQTQTTKKTYYLQNLTPFRYTVDFRSRNRFSKKSCTPDMPMSTAT</sequence>
<dbReference type="AlphaFoldDB" id="S9UXN7"/>
<dbReference type="EMBL" id="ATMH01012235">
    <property type="protein sequence ID" value="EPY15305.1"/>
    <property type="molecule type" value="Genomic_DNA"/>
</dbReference>
<evidence type="ECO:0008006" key="4">
    <source>
        <dbReference type="Google" id="ProtNLM"/>
    </source>
</evidence>
<evidence type="ECO:0000313" key="3">
    <source>
        <dbReference type="Proteomes" id="UP000015354"/>
    </source>
</evidence>
<evidence type="ECO:0000256" key="1">
    <source>
        <dbReference type="SAM" id="SignalP"/>
    </source>
</evidence>
<name>S9UXN7_9TRYP</name>
<evidence type="ECO:0000313" key="2">
    <source>
        <dbReference type="EMBL" id="EPY15305.1"/>
    </source>
</evidence>
<dbReference type="Proteomes" id="UP000015354">
    <property type="component" value="Unassembled WGS sequence"/>
</dbReference>
<proteinExistence type="predicted"/>
<reference evidence="2 3" key="1">
    <citation type="journal article" date="2013" name="PLoS ONE">
        <title>Predicting the Proteins of Angomonas deanei, Strigomonas culicis and Their Respective Endosymbionts Reveals New Aspects of the Trypanosomatidae Family.</title>
        <authorList>
            <person name="Motta M.C."/>
            <person name="Martins A.C."/>
            <person name="de Souza S.S."/>
            <person name="Catta-Preta C.M."/>
            <person name="Silva R."/>
            <person name="Klein C.C."/>
            <person name="de Almeida L.G."/>
            <person name="de Lima Cunha O."/>
            <person name="Ciapina L.P."/>
            <person name="Brocchi M."/>
            <person name="Colabardini A.C."/>
            <person name="de Araujo Lima B."/>
            <person name="Machado C.R."/>
            <person name="de Almeida Soares C.M."/>
            <person name="Probst C.M."/>
            <person name="de Menezes C.B."/>
            <person name="Thompson C.E."/>
            <person name="Bartholomeu D.C."/>
            <person name="Gradia D.F."/>
            <person name="Pavoni D.P."/>
            <person name="Grisard E.C."/>
            <person name="Fantinatti-Garboggini F."/>
            <person name="Marchini F.K."/>
            <person name="Rodrigues-Luiz G.F."/>
            <person name="Wagner G."/>
            <person name="Goldman G.H."/>
            <person name="Fietto J.L."/>
            <person name="Elias M.C."/>
            <person name="Goldman M.H."/>
            <person name="Sagot M.F."/>
            <person name="Pereira M."/>
            <person name="Stoco P.H."/>
            <person name="de Mendonca-Neto R.P."/>
            <person name="Teixeira S.M."/>
            <person name="Maciel T.E."/>
            <person name="de Oliveira Mendes T.A."/>
            <person name="Urmenyi T.P."/>
            <person name="de Souza W."/>
            <person name="Schenkman S."/>
            <person name="de Vasconcelos A.T."/>
        </authorList>
    </citation>
    <scope>NUCLEOTIDE SEQUENCE [LARGE SCALE GENOMIC DNA]</scope>
</reference>
<organism evidence="2 3">
    <name type="scientific">Strigomonas culicis</name>
    <dbReference type="NCBI Taxonomy" id="28005"/>
    <lineage>
        <taxon>Eukaryota</taxon>
        <taxon>Discoba</taxon>
        <taxon>Euglenozoa</taxon>
        <taxon>Kinetoplastea</taxon>
        <taxon>Metakinetoplastina</taxon>
        <taxon>Trypanosomatida</taxon>
        <taxon>Trypanosomatidae</taxon>
        <taxon>Strigomonadinae</taxon>
        <taxon>Strigomonas</taxon>
    </lineage>
</organism>
<comment type="caution">
    <text evidence="2">The sequence shown here is derived from an EMBL/GenBank/DDBJ whole genome shotgun (WGS) entry which is preliminary data.</text>
</comment>
<keyword evidence="3" id="KW-1185">Reference proteome</keyword>
<keyword evidence="1" id="KW-0732">Signal</keyword>
<feature type="signal peptide" evidence="1">
    <location>
        <begin position="1"/>
        <end position="29"/>
    </location>
</feature>
<protein>
    <recommendedName>
        <fullName evidence="4">Secreted protein</fullName>
    </recommendedName>
</protein>
<feature type="chain" id="PRO_5004571746" description="Secreted protein" evidence="1">
    <location>
        <begin position="30"/>
        <end position="90"/>
    </location>
</feature>
<gene>
    <name evidence="2" type="ORF">STCU_12138</name>
</gene>